<dbReference type="EMBL" id="PREU01000011">
    <property type="protein sequence ID" value="PPA74108.1"/>
    <property type="molecule type" value="Genomic_DNA"/>
</dbReference>
<sequence length="1144" mass="124352">MSNPAYLHRQAIAEPGRLAPCHSPMNLRATAYLFGMDAPALDNARVLYVGCGSGEGLFPFALAYPGAQLIGIDASASEIEQGQRIAQALRLTNISLFAQDYADLGMGADTQPFDYVIITGLYSFLAPDQAQTMLDRCAQWLASNGILYVDYHVYPGAKAQEVVRDAVLLHGHSAQTEEQLRGSATAALTLFNEGLSSFNPQVTPLRMAAAQLQRGLEGDVQTGANALSSHPCYFIELAGRAAQAGLGYVGDAMPLAEIALNHGQNVSLTNSLLTIGQPTTVKQQYLDFASGRGFRQSLFTTHATAERLRPRPDLERLKGLRWACGAQRLAANGQEQGATYVDHLGRGLVTTESHMVKLLDTLSHAWPGSLPYTTLVAVLMHAENLDDAGARKLLDKALTTLLEHDLAHYCVDAGPYDREGDVPVRPLACIAVTPDGKDERLAIPRFNLWHERVKLVFSDNQREMARRLGEGLPLLQVNTAPAPDEPGVVQDSSSLLEFLGLLKRYGLLEGSASAWVSLLGTALSASKGDAQLFGLYTGALARVSLNQRILSLSAMTGGLPSAAASLAIRIQGLLSESQYDKAEALARQLAKTVPGASAAWEPLAVTLCNSGRFREALAPTLRMLELAPARAQCYIILASCLTALTRTSEAIGAARRAVELAPYDASTHGVLGDALCSELRYKEAQASCLAALALDPNQEKARTNLGKILMDRGDAEGAVAAARTAVALAPKALIPHNNLLFSLNYSPSASAQEVFDAYRQYNQTHCEGLRSTWRAHTNSRDARRPIRIGYVSPDFRQHSGNNFIEPLLAHHDRKDFETHAYAEFVAEDAVTARFKRYFDKWTPTAGMSDSALAERIRADGIDILVDVAGHTGGNRLGVFARKPAPVSLTWLGFGYTTGLTAIDYIVSDEMMAPSGSEHLFSEKPWRLADTNFVYRAGTTMGDCGDLPALNNGYITLGSLTRAIRVNDKVVRVWSEILHRIPKSRLIVNSNSYRDGPMREELANRFIAQGIERDRLLIGWESPPWNVLRSMDIGLDCFPHNSGVTLVETVYMGVPYVTLADRPSVGRIGSSILHGIGHPEWISQSQEEYIQKVVALASDLPALARIRANLRAEMHASPLMDEPAFARKFEAALRGMFTTWCESQA</sequence>
<accession>A0A2S5GMA2</accession>
<gene>
    <name evidence="11" type="ORF">C4E15_22395</name>
</gene>
<dbReference type="Gene3D" id="1.25.40.10">
    <property type="entry name" value="Tetratricopeptide repeat domain"/>
    <property type="match status" value="2"/>
</dbReference>
<feature type="domain" description="Methyltransferase" evidence="10">
    <location>
        <begin position="42"/>
        <end position="158"/>
    </location>
</feature>
<evidence type="ECO:0000259" key="8">
    <source>
        <dbReference type="Pfam" id="PF10119"/>
    </source>
</evidence>
<dbReference type="Proteomes" id="UP000239990">
    <property type="component" value="Unassembled WGS sequence"/>
</dbReference>
<evidence type="ECO:0000313" key="12">
    <source>
        <dbReference type="Proteomes" id="UP000239990"/>
    </source>
</evidence>
<comment type="pathway">
    <text evidence="1">Protein modification; protein glycosylation.</text>
</comment>
<evidence type="ECO:0000256" key="4">
    <source>
        <dbReference type="ARBA" id="ARBA00022676"/>
    </source>
</evidence>
<dbReference type="OrthoDB" id="101857at2"/>
<evidence type="ECO:0000259" key="9">
    <source>
        <dbReference type="Pfam" id="PF13844"/>
    </source>
</evidence>
<dbReference type="InterPro" id="IPR051939">
    <property type="entry name" value="Glycosyltr_41/O-GlcNAc_trsf"/>
</dbReference>
<dbReference type="InterPro" id="IPR029063">
    <property type="entry name" value="SAM-dependent_MTases_sf"/>
</dbReference>
<evidence type="ECO:0000256" key="6">
    <source>
        <dbReference type="ARBA" id="ARBA00022737"/>
    </source>
</evidence>
<organism evidence="11 12">
    <name type="scientific">Achromobacter spanius</name>
    <dbReference type="NCBI Taxonomy" id="217203"/>
    <lineage>
        <taxon>Bacteria</taxon>
        <taxon>Pseudomonadati</taxon>
        <taxon>Pseudomonadota</taxon>
        <taxon>Betaproteobacteria</taxon>
        <taxon>Burkholderiales</taxon>
        <taxon>Alcaligenaceae</taxon>
        <taxon>Achromobacter</taxon>
    </lineage>
</organism>
<dbReference type="EC" id="2.4.1.255" evidence="3"/>
<dbReference type="InterPro" id="IPR025714">
    <property type="entry name" value="Methyltranfer_dom"/>
</dbReference>
<evidence type="ECO:0000256" key="1">
    <source>
        <dbReference type="ARBA" id="ARBA00004922"/>
    </source>
</evidence>
<evidence type="ECO:0000259" key="10">
    <source>
        <dbReference type="Pfam" id="PF13847"/>
    </source>
</evidence>
<dbReference type="SUPFAM" id="SSF53335">
    <property type="entry name" value="S-adenosyl-L-methionine-dependent methyltransferases"/>
    <property type="match status" value="1"/>
</dbReference>
<comment type="similarity">
    <text evidence="2">Belongs to the glycosyltransferase 41 family. O-GlcNAc transferase subfamily.</text>
</comment>
<keyword evidence="6" id="KW-0677">Repeat</keyword>
<feature type="domain" description="O-GlcNAc transferase C-terminal" evidence="9">
    <location>
        <begin position="779"/>
        <end position="933"/>
    </location>
</feature>
<dbReference type="Pfam" id="PF12895">
    <property type="entry name" value="ANAPC3"/>
    <property type="match status" value="1"/>
</dbReference>
<dbReference type="SUPFAM" id="SSF48452">
    <property type="entry name" value="TPR-like"/>
    <property type="match status" value="1"/>
</dbReference>
<dbReference type="RefSeq" id="WP_104144967.1">
    <property type="nucleotide sequence ID" value="NZ_PREU01000011.1"/>
</dbReference>
<comment type="caution">
    <text evidence="11">The sequence shown here is derived from an EMBL/GenBank/DDBJ whole genome shotgun (WGS) entry which is preliminary data.</text>
</comment>
<evidence type="ECO:0000256" key="2">
    <source>
        <dbReference type="ARBA" id="ARBA00005386"/>
    </source>
</evidence>
<proteinExistence type="inferred from homology"/>
<dbReference type="InterPro" id="IPR011990">
    <property type="entry name" value="TPR-like_helical_dom_sf"/>
</dbReference>
<dbReference type="Pfam" id="PF10119">
    <property type="entry name" value="MethyTransf_Reg"/>
    <property type="match status" value="1"/>
</dbReference>
<dbReference type="PANTHER" id="PTHR44835:SF1">
    <property type="entry name" value="PROTEIN O-GLCNAC TRANSFERASE"/>
    <property type="match status" value="1"/>
</dbReference>
<keyword evidence="7" id="KW-0802">TPR repeat</keyword>
<dbReference type="InterPro" id="IPR018773">
    <property type="entry name" value="MeTrfase_reg_dom_prd"/>
</dbReference>
<dbReference type="AlphaFoldDB" id="A0A2S5GMA2"/>
<dbReference type="PANTHER" id="PTHR44835">
    <property type="entry name" value="UDP-N-ACETYLGLUCOSAMINE--PEPTIDE N-ACETYLGLUCOSAMINYLTRANSFERASE SPINDLY-RELATED"/>
    <property type="match status" value="1"/>
</dbReference>
<dbReference type="SMART" id="SM00028">
    <property type="entry name" value="TPR"/>
    <property type="match status" value="3"/>
</dbReference>
<dbReference type="Gene3D" id="3.40.50.150">
    <property type="entry name" value="Vaccinia Virus protein VP39"/>
    <property type="match status" value="1"/>
</dbReference>
<dbReference type="InterPro" id="IPR029489">
    <property type="entry name" value="OGT/SEC/SPY_C"/>
</dbReference>
<dbReference type="GO" id="GO:0097363">
    <property type="term" value="F:protein O-acetylglucosaminyltransferase activity"/>
    <property type="evidence" value="ECO:0007669"/>
    <property type="project" value="UniProtKB-EC"/>
</dbReference>
<keyword evidence="4" id="KW-0328">Glycosyltransferase</keyword>
<feature type="domain" description="Methyltransferase regulatory" evidence="8">
    <location>
        <begin position="230"/>
        <end position="300"/>
    </location>
</feature>
<evidence type="ECO:0000256" key="5">
    <source>
        <dbReference type="ARBA" id="ARBA00022679"/>
    </source>
</evidence>
<dbReference type="InterPro" id="IPR019734">
    <property type="entry name" value="TPR_rpt"/>
</dbReference>
<name>A0A2S5GMA2_9BURK</name>
<dbReference type="Pfam" id="PF13844">
    <property type="entry name" value="Glyco_transf_41"/>
    <property type="match status" value="2"/>
</dbReference>
<dbReference type="Pfam" id="PF13432">
    <property type="entry name" value="TPR_16"/>
    <property type="match status" value="1"/>
</dbReference>
<evidence type="ECO:0000256" key="7">
    <source>
        <dbReference type="ARBA" id="ARBA00022803"/>
    </source>
</evidence>
<evidence type="ECO:0000256" key="3">
    <source>
        <dbReference type="ARBA" id="ARBA00011970"/>
    </source>
</evidence>
<evidence type="ECO:0000313" key="11">
    <source>
        <dbReference type="EMBL" id="PPA74108.1"/>
    </source>
</evidence>
<dbReference type="CDD" id="cd02440">
    <property type="entry name" value="AdoMet_MTases"/>
    <property type="match status" value="1"/>
</dbReference>
<dbReference type="Gene3D" id="3.40.50.2000">
    <property type="entry name" value="Glycogen Phosphorylase B"/>
    <property type="match status" value="1"/>
</dbReference>
<dbReference type="Pfam" id="PF13847">
    <property type="entry name" value="Methyltransf_31"/>
    <property type="match status" value="1"/>
</dbReference>
<protein>
    <recommendedName>
        <fullName evidence="3">protein O-GlcNAc transferase</fullName>
        <ecNumber evidence="3">2.4.1.255</ecNumber>
    </recommendedName>
</protein>
<keyword evidence="5" id="KW-0808">Transferase</keyword>
<feature type="domain" description="O-GlcNAc transferase C-terminal" evidence="9">
    <location>
        <begin position="963"/>
        <end position="1125"/>
    </location>
</feature>
<reference evidence="11 12" key="1">
    <citation type="submission" date="2018-02" db="EMBL/GenBank/DDBJ databases">
        <title>Draft Genome of Achromobacter spanius stain 6.</title>
        <authorList>
            <person name="Gunasekera T.S."/>
            <person name="Radwan O."/>
            <person name="Ruiz O.N."/>
        </authorList>
    </citation>
    <scope>NUCLEOTIDE SEQUENCE [LARGE SCALE GENOMIC DNA]</scope>
    <source>
        <strain evidence="11 12">6</strain>
    </source>
</reference>
<dbReference type="Gene3D" id="3.40.50.11380">
    <property type="match status" value="1"/>
</dbReference>